<reference evidence="6" key="1">
    <citation type="journal article" date="2019" name="Emerg. Microbes Infect.">
        <title>Comprehensive subspecies identification of 175 nontuberculous mycobacteria species based on 7547 genomic profiles.</title>
        <authorList>
            <person name="Matsumoto Y."/>
            <person name="Kinjo T."/>
            <person name="Motooka D."/>
            <person name="Nabeya D."/>
            <person name="Jung N."/>
            <person name="Uechi K."/>
            <person name="Horii T."/>
            <person name="Iida T."/>
            <person name="Fujita J."/>
            <person name="Nakamura S."/>
        </authorList>
    </citation>
    <scope>NUCLEOTIDE SEQUENCE [LARGE SCALE GENOMIC DNA]</scope>
    <source>
        <strain evidence="6">JCM 13671</strain>
    </source>
</reference>
<evidence type="ECO:0000256" key="3">
    <source>
        <dbReference type="ARBA" id="ARBA00023004"/>
    </source>
</evidence>
<keyword evidence="7" id="KW-1185">Reference proteome</keyword>
<dbReference type="GO" id="GO:0046872">
    <property type="term" value="F:metal ion binding"/>
    <property type="evidence" value="ECO:0007669"/>
    <property type="project" value="UniProtKB-KW"/>
</dbReference>
<dbReference type="InterPro" id="IPR006076">
    <property type="entry name" value="FAD-dep_OxRdtase"/>
</dbReference>
<keyword evidence="1" id="KW-0001">2Fe-2S</keyword>
<dbReference type="InterPro" id="IPR036188">
    <property type="entry name" value="FAD/NAD-bd_sf"/>
</dbReference>
<dbReference type="PROSITE" id="PS51296">
    <property type="entry name" value="RIESKE"/>
    <property type="match status" value="1"/>
</dbReference>
<keyword evidence="3" id="KW-0408">Iron</keyword>
<evidence type="ECO:0000256" key="1">
    <source>
        <dbReference type="ARBA" id="ARBA00022714"/>
    </source>
</evidence>
<accession>A0A7I7XXR1</accession>
<dbReference type="GO" id="GO:0005737">
    <property type="term" value="C:cytoplasm"/>
    <property type="evidence" value="ECO:0007669"/>
    <property type="project" value="TreeGrafter"/>
</dbReference>
<reference evidence="6" key="2">
    <citation type="submission" date="2020-02" db="EMBL/GenBank/DDBJ databases">
        <authorList>
            <person name="Matsumoto Y."/>
            <person name="Motooka D."/>
            <person name="Nakamura S."/>
        </authorList>
    </citation>
    <scope>NUCLEOTIDE SEQUENCE</scope>
    <source>
        <strain evidence="6">JCM 13671</strain>
    </source>
</reference>
<protein>
    <submittedName>
        <fullName evidence="6">FAD-dependent oxidoreductase</fullName>
    </submittedName>
</protein>
<organism evidence="6 7">
    <name type="scientific">Mycolicibacterium confluentis</name>
    <dbReference type="NCBI Taxonomy" id="28047"/>
    <lineage>
        <taxon>Bacteria</taxon>
        <taxon>Bacillati</taxon>
        <taxon>Actinomycetota</taxon>
        <taxon>Actinomycetes</taxon>
        <taxon>Mycobacteriales</taxon>
        <taxon>Mycobacteriaceae</taxon>
        <taxon>Mycolicibacterium</taxon>
    </lineage>
</organism>
<feature type="domain" description="Rieske" evidence="5">
    <location>
        <begin position="439"/>
        <end position="484"/>
    </location>
</feature>
<name>A0A7I7XXR1_9MYCO</name>
<dbReference type="Gene3D" id="3.50.50.60">
    <property type="entry name" value="FAD/NAD(P)-binding domain"/>
    <property type="match status" value="1"/>
</dbReference>
<keyword evidence="2" id="KW-0479">Metal-binding</keyword>
<dbReference type="SUPFAM" id="SSF51905">
    <property type="entry name" value="FAD/NAD(P)-binding domain"/>
    <property type="match status" value="1"/>
</dbReference>
<dbReference type="Gene3D" id="2.102.10.10">
    <property type="entry name" value="Rieske [2Fe-2S] iron-sulphur domain"/>
    <property type="match status" value="1"/>
</dbReference>
<evidence type="ECO:0000256" key="2">
    <source>
        <dbReference type="ARBA" id="ARBA00022723"/>
    </source>
</evidence>
<dbReference type="Pfam" id="PF00355">
    <property type="entry name" value="Rieske"/>
    <property type="match status" value="1"/>
</dbReference>
<evidence type="ECO:0000313" key="6">
    <source>
        <dbReference type="EMBL" id="BBZ34106.1"/>
    </source>
</evidence>
<dbReference type="InterPro" id="IPR017941">
    <property type="entry name" value="Rieske_2Fe-2S"/>
</dbReference>
<gene>
    <name evidence="6" type="ORF">MCNF_27110</name>
</gene>
<dbReference type="InterPro" id="IPR036922">
    <property type="entry name" value="Rieske_2Fe-2S_sf"/>
</dbReference>
<evidence type="ECO:0000256" key="4">
    <source>
        <dbReference type="ARBA" id="ARBA00023014"/>
    </source>
</evidence>
<proteinExistence type="predicted"/>
<evidence type="ECO:0000259" key="5">
    <source>
        <dbReference type="PROSITE" id="PS51296"/>
    </source>
</evidence>
<dbReference type="GO" id="GO:0004497">
    <property type="term" value="F:monooxygenase activity"/>
    <property type="evidence" value="ECO:0007669"/>
    <property type="project" value="UniProtKB-ARBA"/>
</dbReference>
<keyword evidence="4" id="KW-0411">Iron-sulfur</keyword>
<dbReference type="SUPFAM" id="SSF50022">
    <property type="entry name" value="ISP domain"/>
    <property type="match status" value="1"/>
</dbReference>
<dbReference type="PANTHER" id="PTHR13847:SF274">
    <property type="entry name" value="RIESKE 2FE-2S IRON-SULFUR PROTEIN YHFW-RELATED"/>
    <property type="match status" value="1"/>
</dbReference>
<sequence>MRPYDGSDCSADVVVVGAGLTGLVTAALLARAGKQVVVLEARHVGACASGNTTGKVSVLQGTTLSRIAKRHSTDVLRAYVAGNQEGREWLLRHCDQHGLSAQREDAYTYAQSPRGVDAVQSELKACRDAGLDAYWEDDADVPFPFHGGVRLPDQAQIDPVPVLQSLVVELEQHGGRVLQGVRARAVRGSHPLRVQAQVLPADDGPEFTVTATDCILATGIPILDRGAFFARLHPQRSYCLAFDVPGPLTRPMFLSADSPTRSVRYAFGETGEKLVVGGAGHTVGRGSNVRGDLEELTEWTKKHYPGAVRTHQWSAQDYTPAAGLPYAGPVLPGAENIFVATGFAKWGMTNGVASALALSSRILGGRMDWASAFGSWGPHEISGLPTAMKYNAEVGLNLARGWISTLMPHPPSSDHGVVSGPPWNPRARSSIDGVECSPSAVCPHLGGIVSWNDADRSWDCPLHGSRFAQDGTLLEGPTTSDLAT</sequence>
<dbReference type="PANTHER" id="PTHR13847">
    <property type="entry name" value="SARCOSINE DEHYDROGENASE-RELATED"/>
    <property type="match status" value="1"/>
</dbReference>
<dbReference type="Proteomes" id="UP000466931">
    <property type="component" value="Chromosome"/>
</dbReference>
<dbReference type="PRINTS" id="PR00420">
    <property type="entry name" value="RNGMNOXGNASE"/>
</dbReference>
<dbReference type="Gene3D" id="3.30.9.10">
    <property type="entry name" value="D-Amino Acid Oxidase, subunit A, domain 2"/>
    <property type="match status" value="1"/>
</dbReference>
<dbReference type="GO" id="GO:0016705">
    <property type="term" value="F:oxidoreductase activity, acting on paired donors, with incorporation or reduction of molecular oxygen"/>
    <property type="evidence" value="ECO:0007669"/>
    <property type="project" value="UniProtKB-ARBA"/>
</dbReference>
<dbReference type="Pfam" id="PF01266">
    <property type="entry name" value="DAO"/>
    <property type="match status" value="1"/>
</dbReference>
<dbReference type="EMBL" id="AP022612">
    <property type="protein sequence ID" value="BBZ34106.1"/>
    <property type="molecule type" value="Genomic_DNA"/>
</dbReference>
<dbReference type="GO" id="GO:0051537">
    <property type="term" value="F:2 iron, 2 sulfur cluster binding"/>
    <property type="evidence" value="ECO:0007669"/>
    <property type="project" value="UniProtKB-KW"/>
</dbReference>
<dbReference type="AlphaFoldDB" id="A0A7I7XXR1"/>
<evidence type="ECO:0000313" key="7">
    <source>
        <dbReference type="Proteomes" id="UP000466931"/>
    </source>
</evidence>